<dbReference type="EMBL" id="DS231898">
    <property type="protein sequence ID" value="EDS44620.1"/>
    <property type="molecule type" value="Genomic_DNA"/>
</dbReference>
<dbReference type="VEuPathDB" id="VectorBase:CPIJ005353"/>
<sequence length="69" mass="7831">MEINLDVKQGRRRDRRGVLGSAKLKVVRTGTSHQSRTRAVKYRKIDRRAGCFVRSLPGTIDLHLNALTT</sequence>
<reference evidence="2" key="2">
    <citation type="submission" date="2021-02" db="UniProtKB">
        <authorList>
            <consortium name="EnsemblMetazoa"/>
        </authorList>
    </citation>
    <scope>IDENTIFICATION</scope>
    <source>
        <strain evidence="2">JHB</strain>
    </source>
</reference>
<gene>
    <name evidence="2" type="primary">6036801</name>
    <name evidence="1" type="ORF">CpipJ_CPIJ005353</name>
</gene>
<proteinExistence type="predicted"/>
<evidence type="ECO:0000313" key="3">
    <source>
        <dbReference type="Proteomes" id="UP000002320"/>
    </source>
</evidence>
<evidence type="ECO:0000313" key="2">
    <source>
        <dbReference type="EnsemblMetazoa" id="CPIJ005353-PA"/>
    </source>
</evidence>
<dbReference type="Proteomes" id="UP000002320">
    <property type="component" value="Unassembled WGS sequence"/>
</dbReference>
<dbReference type="AlphaFoldDB" id="B0WDL1"/>
<dbReference type="InParanoid" id="B0WDL1"/>
<accession>B0WDL1</accession>
<dbReference type="EnsemblMetazoa" id="CPIJ005353-RA">
    <property type="protein sequence ID" value="CPIJ005353-PA"/>
    <property type="gene ID" value="CPIJ005353"/>
</dbReference>
<name>B0WDL1_CULQU</name>
<keyword evidence="3" id="KW-1185">Reference proteome</keyword>
<reference evidence="1" key="1">
    <citation type="submission" date="2007-03" db="EMBL/GenBank/DDBJ databases">
        <title>Annotation of Culex pipiens quinquefasciatus.</title>
        <authorList>
            <consortium name="The Broad Institute Genome Sequencing Platform"/>
            <person name="Atkinson P.W."/>
            <person name="Hemingway J."/>
            <person name="Christensen B.M."/>
            <person name="Higgs S."/>
            <person name="Kodira C."/>
            <person name="Hannick L."/>
            <person name="Megy K."/>
            <person name="O'Leary S."/>
            <person name="Pearson M."/>
            <person name="Haas B.J."/>
            <person name="Mauceli E."/>
            <person name="Wortman J.R."/>
            <person name="Lee N.H."/>
            <person name="Guigo R."/>
            <person name="Stanke M."/>
            <person name="Alvarado L."/>
            <person name="Amedeo P."/>
            <person name="Antoine C.H."/>
            <person name="Arensburger P."/>
            <person name="Bidwell S.L."/>
            <person name="Crawford M."/>
            <person name="Camaro F."/>
            <person name="Devon K."/>
            <person name="Engels R."/>
            <person name="Hammond M."/>
            <person name="Howarth C."/>
            <person name="Koehrsen M."/>
            <person name="Lawson D."/>
            <person name="Montgomery P."/>
            <person name="Nene V."/>
            <person name="Nusbaum C."/>
            <person name="Puiu D."/>
            <person name="Romero-Severson J."/>
            <person name="Severson D.W."/>
            <person name="Shumway M."/>
            <person name="Sisk P."/>
            <person name="Stolte C."/>
            <person name="Zeng Q."/>
            <person name="Eisenstadt E."/>
            <person name="Fraser-Liggett C."/>
            <person name="Strausberg R."/>
            <person name="Galagan J."/>
            <person name="Birren B."/>
            <person name="Collins F.H."/>
        </authorList>
    </citation>
    <scope>NUCLEOTIDE SEQUENCE [LARGE SCALE GENOMIC DNA]</scope>
    <source>
        <strain evidence="1">JHB</strain>
    </source>
</reference>
<organism>
    <name type="scientific">Culex quinquefasciatus</name>
    <name type="common">Southern house mosquito</name>
    <name type="synonym">Culex pungens</name>
    <dbReference type="NCBI Taxonomy" id="7176"/>
    <lineage>
        <taxon>Eukaryota</taxon>
        <taxon>Metazoa</taxon>
        <taxon>Ecdysozoa</taxon>
        <taxon>Arthropoda</taxon>
        <taxon>Hexapoda</taxon>
        <taxon>Insecta</taxon>
        <taxon>Pterygota</taxon>
        <taxon>Neoptera</taxon>
        <taxon>Endopterygota</taxon>
        <taxon>Diptera</taxon>
        <taxon>Nematocera</taxon>
        <taxon>Culicoidea</taxon>
        <taxon>Culicidae</taxon>
        <taxon>Culicinae</taxon>
        <taxon>Culicini</taxon>
        <taxon>Culex</taxon>
        <taxon>Culex</taxon>
    </lineage>
</organism>
<evidence type="ECO:0000313" key="1">
    <source>
        <dbReference type="EMBL" id="EDS44620.1"/>
    </source>
</evidence>
<dbReference type="HOGENOM" id="CLU_2778380_0_0_1"/>
<protein>
    <submittedName>
        <fullName evidence="1 2">Uncharacterized protein</fullName>
    </submittedName>
</protein>
<dbReference type="KEGG" id="cqu:CpipJ_CPIJ005353"/>